<gene>
    <name evidence="2" type="ORF">JOE57_000795</name>
</gene>
<dbReference type="PANTHER" id="PTHR33171:SF17">
    <property type="entry name" value="LARA-LIKE N-TERMINAL DOMAIN-CONTAINING PROTEIN"/>
    <property type="match status" value="1"/>
</dbReference>
<evidence type="ECO:0000313" key="3">
    <source>
        <dbReference type="Proteomes" id="UP000704762"/>
    </source>
</evidence>
<comment type="caution">
    <text evidence="2">The sequence shown here is derived from an EMBL/GenBank/DDBJ whole genome shotgun (WGS) entry which is preliminary data.</text>
</comment>
<dbReference type="EMBL" id="JAFBCF010000001">
    <property type="protein sequence ID" value="MBM7797874.1"/>
    <property type="molecule type" value="Genomic_DNA"/>
</dbReference>
<keyword evidence="3" id="KW-1185">Reference proteome</keyword>
<feature type="domain" description="LarA-like N-terminal" evidence="1">
    <location>
        <begin position="9"/>
        <end position="211"/>
    </location>
</feature>
<evidence type="ECO:0000259" key="1">
    <source>
        <dbReference type="Pfam" id="PF09861"/>
    </source>
</evidence>
<name>A0ABS2RFU4_9ACTN</name>
<dbReference type="RefSeq" id="WP_204916505.1">
    <property type="nucleotide sequence ID" value="NZ_BAAAQP010000011.1"/>
</dbReference>
<organism evidence="2 3">
    <name type="scientific">Microlunatus panaciterrae</name>
    <dbReference type="NCBI Taxonomy" id="400768"/>
    <lineage>
        <taxon>Bacteria</taxon>
        <taxon>Bacillati</taxon>
        <taxon>Actinomycetota</taxon>
        <taxon>Actinomycetes</taxon>
        <taxon>Propionibacteriales</taxon>
        <taxon>Propionibacteriaceae</taxon>
        <taxon>Microlunatus</taxon>
    </lineage>
</organism>
<accession>A0ABS2RFU4</accession>
<sequence length="473" mass="51385">MQRVRLESGDGHVDVDLPDHAVVIQAGEAEHEPVGLADPVGATRYAIQHPLDSRPLPELVGAGSRVTIAFPDRVKGGTQPTAHRRVTIPLVVEELERAGVRRRDITLVCAIGLHRKNTAADFEAYLGRDVLDLFEPEQIVNHDAEDPDGIVALEPSELGDVVEMNRLVAESDLTILISHAAGNPYGGFSGGYKMPSTGLTTWRSIRGHHSPSSLHRSDFIPISTGSRFRHQLAAIGRRMEAALPQPFFTIDAVLNARSEQVQVRAGSIPAVEQATWPTAGHRTELTIPGEAADILLVGMPRNFHYGNGMGSNPVLMMQAIGASVARAKAALKPYPVVIATSVCDGWFNAEEFPSYQHTYELLQTVHRPADMVSFEDEVCTDPGYVDAYRHRLAYHPFHAFSMIYMGGLARERTSAVYIAGAASPGYARGMGAIPTRTVEDALAEARRHTGNDARILVVPSLSRPAYHLRSATA</sequence>
<dbReference type="InterPro" id="IPR018657">
    <property type="entry name" value="LarA-like_N"/>
</dbReference>
<dbReference type="Gene3D" id="3.40.50.11440">
    <property type="match status" value="1"/>
</dbReference>
<dbReference type="Gene3D" id="3.90.226.30">
    <property type="match status" value="1"/>
</dbReference>
<dbReference type="Proteomes" id="UP000704762">
    <property type="component" value="Unassembled WGS sequence"/>
</dbReference>
<reference evidence="2 3" key="1">
    <citation type="submission" date="2021-01" db="EMBL/GenBank/DDBJ databases">
        <title>Sequencing the genomes of 1000 actinobacteria strains.</title>
        <authorList>
            <person name="Klenk H.-P."/>
        </authorList>
    </citation>
    <scope>NUCLEOTIDE SEQUENCE [LARGE SCALE GENOMIC DNA]</scope>
    <source>
        <strain evidence="2 3">DSM 18662</strain>
    </source>
</reference>
<dbReference type="PANTHER" id="PTHR33171">
    <property type="entry name" value="LAR_N DOMAIN-CONTAINING PROTEIN"/>
    <property type="match status" value="1"/>
</dbReference>
<dbReference type="InterPro" id="IPR048068">
    <property type="entry name" value="LarA-like"/>
</dbReference>
<evidence type="ECO:0000313" key="2">
    <source>
        <dbReference type="EMBL" id="MBM7797874.1"/>
    </source>
</evidence>
<protein>
    <submittedName>
        <fullName evidence="2">Nickel-dependent lactate racemase</fullName>
    </submittedName>
</protein>
<dbReference type="InterPro" id="IPR043166">
    <property type="entry name" value="LarA-like_C"/>
</dbReference>
<dbReference type="Pfam" id="PF09861">
    <property type="entry name" value="Lar_N"/>
    <property type="match status" value="1"/>
</dbReference>
<proteinExistence type="predicted"/>